<reference evidence="3" key="1">
    <citation type="submission" date="2019-08" db="EMBL/GenBank/DDBJ databases">
        <title>Limnoglobus roseus gen. nov., sp. nov., a novel freshwater planctomycete with a giant genome from the family Gemmataceae.</title>
        <authorList>
            <person name="Kulichevskaya I.S."/>
            <person name="Naumoff D.G."/>
            <person name="Miroshnikov K."/>
            <person name="Ivanova A."/>
            <person name="Philippov D.A."/>
            <person name="Hakobyan A."/>
            <person name="Rijpstra I.C."/>
            <person name="Sinninghe Damste J.S."/>
            <person name="Liesack W."/>
            <person name="Dedysh S.N."/>
        </authorList>
    </citation>
    <scope>NUCLEOTIDE SEQUENCE [LARGE SCALE GENOMIC DNA]</scope>
    <source>
        <strain evidence="3">PX52</strain>
    </source>
</reference>
<gene>
    <name evidence="2" type="ORF">PX52LOC_02907</name>
</gene>
<keyword evidence="1" id="KW-0812">Transmembrane</keyword>
<dbReference type="InterPro" id="IPR021279">
    <property type="entry name" value="DUF2721"/>
</dbReference>
<feature type="transmembrane region" description="Helical" evidence="1">
    <location>
        <begin position="110"/>
        <end position="136"/>
    </location>
</feature>
<name>A0A5C1AB73_9BACT</name>
<evidence type="ECO:0000256" key="1">
    <source>
        <dbReference type="SAM" id="Phobius"/>
    </source>
</evidence>
<dbReference type="RefSeq" id="WP_149110736.1">
    <property type="nucleotide sequence ID" value="NZ_CP042425.1"/>
</dbReference>
<dbReference type="Pfam" id="PF11026">
    <property type="entry name" value="DUF2721"/>
    <property type="match status" value="1"/>
</dbReference>
<sequence>MNPPLYQTVTAMIAPALFLTATASLIISTANRMGRIIDRIRKLVEVGNEIGQKPEDFDFADARLTHIGIQLDYLQIRNRRVMVAVTELYLAFGAFVGSSLTIAVDSFTGHYLAGVPTVFATAGVGLLFAASINLVFEARSALRTNHVEVEFYRELSARRREQAARQSPGADHLTA</sequence>
<keyword evidence="3" id="KW-1185">Reference proteome</keyword>
<accession>A0A5C1AB73</accession>
<feature type="transmembrane region" description="Helical" evidence="1">
    <location>
        <begin position="12"/>
        <end position="31"/>
    </location>
</feature>
<dbReference type="OrthoDB" id="277598at2"/>
<feature type="transmembrane region" description="Helical" evidence="1">
    <location>
        <begin position="81"/>
        <end position="104"/>
    </location>
</feature>
<dbReference type="Proteomes" id="UP000324974">
    <property type="component" value="Chromosome"/>
</dbReference>
<dbReference type="KEGG" id="lrs:PX52LOC_02907"/>
<keyword evidence="1" id="KW-1133">Transmembrane helix</keyword>
<organism evidence="2 3">
    <name type="scientific">Limnoglobus roseus</name>
    <dbReference type="NCBI Taxonomy" id="2598579"/>
    <lineage>
        <taxon>Bacteria</taxon>
        <taxon>Pseudomonadati</taxon>
        <taxon>Planctomycetota</taxon>
        <taxon>Planctomycetia</taxon>
        <taxon>Gemmatales</taxon>
        <taxon>Gemmataceae</taxon>
        <taxon>Limnoglobus</taxon>
    </lineage>
</organism>
<evidence type="ECO:0000313" key="3">
    <source>
        <dbReference type="Proteomes" id="UP000324974"/>
    </source>
</evidence>
<protein>
    <recommendedName>
        <fullName evidence="4">DUF2721 domain-containing protein</fullName>
    </recommendedName>
</protein>
<proteinExistence type="predicted"/>
<evidence type="ECO:0000313" key="2">
    <source>
        <dbReference type="EMBL" id="QEL15970.1"/>
    </source>
</evidence>
<dbReference type="AlphaFoldDB" id="A0A5C1AB73"/>
<dbReference type="EMBL" id="CP042425">
    <property type="protein sequence ID" value="QEL15970.1"/>
    <property type="molecule type" value="Genomic_DNA"/>
</dbReference>
<keyword evidence="1" id="KW-0472">Membrane</keyword>
<evidence type="ECO:0008006" key="4">
    <source>
        <dbReference type="Google" id="ProtNLM"/>
    </source>
</evidence>